<evidence type="ECO:0000313" key="2">
    <source>
        <dbReference type="Proteomes" id="UP000189796"/>
    </source>
</evidence>
<dbReference type="EMBL" id="LT670817">
    <property type="protein sequence ID" value="SHG79106.1"/>
    <property type="molecule type" value="Genomic_DNA"/>
</dbReference>
<dbReference type="AlphaFoldDB" id="A0A1M5MPC5"/>
<dbReference type="RefSeq" id="WP_079601622.1">
    <property type="nucleotide sequence ID" value="NZ_LT670817.1"/>
</dbReference>
<accession>A0A1M5MPC5</accession>
<proteinExistence type="predicted"/>
<name>A0A1M5MPC5_9BRAD</name>
<gene>
    <name evidence="1" type="ORF">SAMN05443248_2666</name>
</gene>
<organism evidence="1 2">
    <name type="scientific">Bradyrhizobium erythrophlei</name>
    <dbReference type="NCBI Taxonomy" id="1437360"/>
    <lineage>
        <taxon>Bacteria</taxon>
        <taxon>Pseudomonadati</taxon>
        <taxon>Pseudomonadota</taxon>
        <taxon>Alphaproteobacteria</taxon>
        <taxon>Hyphomicrobiales</taxon>
        <taxon>Nitrobacteraceae</taxon>
        <taxon>Bradyrhizobium</taxon>
    </lineage>
</organism>
<protein>
    <submittedName>
        <fullName evidence="1">Uncharacterized protein</fullName>
    </submittedName>
</protein>
<dbReference type="Proteomes" id="UP000189796">
    <property type="component" value="Chromosome I"/>
</dbReference>
<reference evidence="1 2" key="1">
    <citation type="submission" date="2016-11" db="EMBL/GenBank/DDBJ databases">
        <authorList>
            <person name="Jaros S."/>
            <person name="Januszkiewicz K."/>
            <person name="Wedrychowicz H."/>
        </authorList>
    </citation>
    <scope>NUCLEOTIDE SEQUENCE [LARGE SCALE GENOMIC DNA]</scope>
    <source>
        <strain evidence="1 2">GAS138</strain>
    </source>
</reference>
<sequence>MILYHFTRAERAEQILKHGLLPAGDRHNMLGGAEVVWLTEREVLRMSAAERKAVYERSGQILRSWLYSEMEDEVVRLSVRIPSHDRRLERYMPWLRKHWRPGMPNPYDSFWRRNVMEAHWIYDGEIAPSSICAVDKDRSCFSQAEALTDDLAVSV</sequence>
<evidence type="ECO:0000313" key="1">
    <source>
        <dbReference type="EMBL" id="SHG79106.1"/>
    </source>
</evidence>